<gene>
    <name evidence="1" type="ORF">A2819_03190</name>
</gene>
<dbReference type="AlphaFoldDB" id="A0A1F5B3K5"/>
<reference evidence="1 2" key="1">
    <citation type="journal article" date="2016" name="Nat. Commun.">
        <title>Thousands of microbial genomes shed light on interconnected biogeochemical processes in an aquifer system.</title>
        <authorList>
            <person name="Anantharaman K."/>
            <person name="Brown C.T."/>
            <person name="Hug L.A."/>
            <person name="Sharon I."/>
            <person name="Castelle C.J."/>
            <person name="Probst A.J."/>
            <person name="Thomas B.C."/>
            <person name="Singh A."/>
            <person name="Wilkins M.J."/>
            <person name="Karaoz U."/>
            <person name="Brodie E.L."/>
            <person name="Williams K.H."/>
            <person name="Hubbard S.S."/>
            <person name="Banfield J.F."/>
        </authorList>
    </citation>
    <scope>NUCLEOTIDE SEQUENCE [LARGE SCALE GENOMIC DNA]</scope>
</reference>
<dbReference type="Gene3D" id="1.10.10.410">
    <property type="match status" value="1"/>
</dbReference>
<protein>
    <recommendedName>
        <fullName evidence="3">Glutamyl-tRNA amidotransferase</fullName>
    </recommendedName>
</protein>
<proteinExistence type="predicted"/>
<organism evidence="1 2">
    <name type="scientific">Candidatus Azambacteria bacterium RIFCSPHIGHO2_01_FULL_40_24</name>
    <dbReference type="NCBI Taxonomy" id="1797301"/>
    <lineage>
        <taxon>Bacteria</taxon>
        <taxon>Candidatus Azamiibacteriota</taxon>
    </lineage>
</organism>
<dbReference type="EMBL" id="MEYK01000019">
    <property type="protein sequence ID" value="OGD25199.1"/>
    <property type="molecule type" value="Genomic_DNA"/>
</dbReference>
<sequence length="153" mass="17008">MSLQQTIKSQMVEAMRAKDAVRLSVIRGLLSSFTNEAVAKKRKPDEELSDEESLLVISRAVKQRKDSIEQFEKGGRTDLAEAEKSELVILETYMPAQMSRDEVMKFVSSKLEGKTLDPNAKGKIMGEIMRELKGKADGTVVKEAVDQSFGVVI</sequence>
<dbReference type="PANTHER" id="PTHR28055:SF1">
    <property type="entry name" value="ALTERED INHERITANCE OF MITOCHONDRIA PROTEIN 41, MITOCHONDRIAL"/>
    <property type="match status" value="1"/>
</dbReference>
<accession>A0A1F5B3K5</accession>
<dbReference type="Pfam" id="PF09424">
    <property type="entry name" value="YqeY"/>
    <property type="match status" value="1"/>
</dbReference>
<dbReference type="PANTHER" id="PTHR28055">
    <property type="entry name" value="ALTERED INHERITANCE OF MITOCHONDRIA PROTEIN 41, MITOCHONDRIAL"/>
    <property type="match status" value="1"/>
</dbReference>
<evidence type="ECO:0008006" key="3">
    <source>
        <dbReference type="Google" id="ProtNLM"/>
    </source>
</evidence>
<dbReference type="Gene3D" id="1.10.1510.10">
    <property type="entry name" value="Uncharacterised protein YqeY/AIM41 PF09424, N-terminal domain"/>
    <property type="match status" value="1"/>
</dbReference>
<dbReference type="SUPFAM" id="SSF89095">
    <property type="entry name" value="GatB/YqeY motif"/>
    <property type="match status" value="1"/>
</dbReference>
<comment type="caution">
    <text evidence="1">The sequence shown here is derived from an EMBL/GenBank/DDBJ whole genome shotgun (WGS) entry which is preliminary data.</text>
</comment>
<name>A0A1F5B3K5_9BACT</name>
<dbReference type="GO" id="GO:0016884">
    <property type="term" value="F:carbon-nitrogen ligase activity, with glutamine as amido-N-donor"/>
    <property type="evidence" value="ECO:0007669"/>
    <property type="project" value="InterPro"/>
</dbReference>
<dbReference type="InterPro" id="IPR003789">
    <property type="entry name" value="Asn/Gln_tRNA_amidoTrase-B-like"/>
</dbReference>
<dbReference type="Proteomes" id="UP000176431">
    <property type="component" value="Unassembled WGS sequence"/>
</dbReference>
<dbReference type="InterPro" id="IPR019004">
    <property type="entry name" value="YqeY/Aim41"/>
</dbReference>
<dbReference type="InterPro" id="IPR023168">
    <property type="entry name" value="GatB_Yqey_C_2"/>
</dbReference>
<evidence type="ECO:0000313" key="2">
    <source>
        <dbReference type="Proteomes" id="UP000176431"/>
    </source>
</evidence>
<evidence type="ECO:0000313" key="1">
    <source>
        <dbReference type="EMBL" id="OGD25199.1"/>
    </source>
</evidence>
<dbReference type="InterPro" id="IPR042184">
    <property type="entry name" value="YqeY/Aim41_N"/>
</dbReference>